<dbReference type="EMBL" id="KI913132">
    <property type="protein sequence ID" value="ETV77802.1"/>
    <property type="molecule type" value="Genomic_DNA"/>
</dbReference>
<protein>
    <submittedName>
        <fullName evidence="1">Uncharacterized protein</fullName>
    </submittedName>
</protein>
<organism evidence="1">
    <name type="scientific">Aphanomyces astaci</name>
    <name type="common">Crayfish plague agent</name>
    <dbReference type="NCBI Taxonomy" id="112090"/>
    <lineage>
        <taxon>Eukaryota</taxon>
        <taxon>Sar</taxon>
        <taxon>Stramenopiles</taxon>
        <taxon>Oomycota</taxon>
        <taxon>Saprolegniomycetes</taxon>
        <taxon>Saprolegniales</taxon>
        <taxon>Verrucalvaceae</taxon>
        <taxon>Aphanomyces</taxon>
    </lineage>
</organism>
<dbReference type="RefSeq" id="XP_009832912.1">
    <property type="nucleotide sequence ID" value="XM_009834610.1"/>
</dbReference>
<proteinExistence type="predicted"/>
<sequence>MPHMTHATLSRYMSPWPDSTKKAWTMPGRRICGTPWTIPLWRRVVAKYTFTTRYTTTMHATCTRHSHPRRVKLPNWTTPLVHVAWIPKREYVHVGCSEMDTVWGVVTWMIVSTTQTKAVLMWAWRVTSGSENGSKKSCRTTVSHVASPAMTIVLNRVGGSATRDENPS</sequence>
<dbReference type="AlphaFoldDB" id="W4GDN0"/>
<reference evidence="1" key="1">
    <citation type="submission" date="2013-12" db="EMBL/GenBank/DDBJ databases">
        <title>The Genome Sequence of Aphanomyces astaci APO3.</title>
        <authorList>
            <consortium name="The Broad Institute Genomics Platform"/>
            <person name="Russ C."/>
            <person name="Tyler B."/>
            <person name="van West P."/>
            <person name="Dieguez-Uribeondo J."/>
            <person name="Young S.K."/>
            <person name="Zeng Q."/>
            <person name="Gargeya S."/>
            <person name="Fitzgerald M."/>
            <person name="Abouelleil A."/>
            <person name="Alvarado L."/>
            <person name="Chapman S.B."/>
            <person name="Gainer-Dewar J."/>
            <person name="Goldberg J."/>
            <person name="Griggs A."/>
            <person name="Gujja S."/>
            <person name="Hansen M."/>
            <person name="Howarth C."/>
            <person name="Imamovic A."/>
            <person name="Ireland A."/>
            <person name="Larimer J."/>
            <person name="McCowan C."/>
            <person name="Murphy C."/>
            <person name="Pearson M."/>
            <person name="Poon T.W."/>
            <person name="Priest M."/>
            <person name="Roberts A."/>
            <person name="Saif S."/>
            <person name="Shea T."/>
            <person name="Sykes S."/>
            <person name="Wortman J."/>
            <person name="Nusbaum C."/>
            <person name="Birren B."/>
        </authorList>
    </citation>
    <scope>NUCLEOTIDE SEQUENCE [LARGE SCALE GENOMIC DNA]</scope>
    <source>
        <strain evidence="1">APO3</strain>
    </source>
</reference>
<dbReference type="GeneID" id="20810635"/>
<evidence type="ECO:0000313" key="1">
    <source>
        <dbReference type="EMBL" id="ETV77802.1"/>
    </source>
</evidence>
<accession>W4GDN0</accession>
<gene>
    <name evidence="1" type="ORF">H257_08639</name>
</gene>
<name>W4GDN0_APHAT</name>
<dbReference type="VEuPathDB" id="FungiDB:H257_08639"/>